<keyword evidence="2" id="KW-1185">Reference proteome</keyword>
<dbReference type="Proteomes" id="UP001234297">
    <property type="component" value="Chromosome 7"/>
</dbReference>
<evidence type="ECO:0000313" key="1">
    <source>
        <dbReference type="EMBL" id="KAJ8630304.1"/>
    </source>
</evidence>
<proteinExistence type="predicted"/>
<comment type="caution">
    <text evidence="1">The sequence shown here is derived from an EMBL/GenBank/DDBJ whole genome shotgun (WGS) entry which is preliminary data.</text>
</comment>
<sequence>MWPARGPSRIPVHASTVVRAARCLGLTKNDMAATWAVVRNLPWQLRLEKVKIEVADYLHQQLHHVRCHSTTRRTIAHELVISDPHCGKREEKGRSDPEGRSSVEIVLEI</sequence>
<accession>A0ACC2LA10</accession>
<dbReference type="EMBL" id="CM056815">
    <property type="protein sequence ID" value="KAJ8630304.1"/>
    <property type="molecule type" value="Genomic_DNA"/>
</dbReference>
<gene>
    <name evidence="1" type="ORF">MRB53_023627</name>
</gene>
<evidence type="ECO:0000313" key="2">
    <source>
        <dbReference type="Proteomes" id="UP001234297"/>
    </source>
</evidence>
<organism evidence="1 2">
    <name type="scientific">Persea americana</name>
    <name type="common">Avocado</name>
    <dbReference type="NCBI Taxonomy" id="3435"/>
    <lineage>
        <taxon>Eukaryota</taxon>
        <taxon>Viridiplantae</taxon>
        <taxon>Streptophyta</taxon>
        <taxon>Embryophyta</taxon>
        <taxon>Tracheophyta</taxon>
        <taxon>Spermatophyta</taxon>
        <taxon>Magnoliopsida</taxon>
        <taxon>Magnoliidae</taxon>
        <taxon>Laurales</taxon>
        <taxon>Lauraceae</taxon>
        <taxon>Persea</taxon>
    </lineage>
</organism>
<reference evidence="1 2" key="1">
    <citation type="journal article" date="2022" name="Hortic Res">
        <title>A haplotype resolved chromosomal level avocado genome allows analysis of novel avocado genes.</title>
        <authorList>
            <person name="Nath O."/>
            <person name="Fletcher S.J."/>
            <person name="Hayward A."/>
            <person name="Shaw L.M."/>
            <person name="Masouleh A.K."/>
            <person name="Furtado A."/>
            <person name="Henry R.J."/>
            <person name="Mitter N."/>
        </authorList>
    </citation>
    <scope>NUCLEOTIDE SEQUENCE [LARGE SCALE GENOMIC DNA]</scope>
    <source>
        <strain evidence="2">cv. Hass</strain>
    </source>
</reference>
<name>A0ACC2LA10_PERAE</name>
<protein>
    <submittedName>
        <fullName evidence="1">Uncharacterized protein</fullName>
    </submittedName>
</protein>